<feature type="compositionally biased region" description="Basic and acidic residues" evidence="1">
    <location>
        <begin position="630"/>
        <end position="645"/>
    </location>
</feature>
<feature type="compositionally biased region" description="Basic residues" evidence="1">
    <location>
        <begin position="728"/>
        <end position="738"/>
    </location>
</feature>
<dbReference type="AlphaFoldDB" id="E4ZSI0"/>
<feature type="compositionally biased region" description="Basic and acidic residues" evidence="1">
    <location>
        <begin position="653"/>
        <end position="662"/>
    </location>
</feature>
<accession>E4ZSI0</accession>
<dbReference type="EMBL" id="FP929122">
    <property type="protein sequence ID" value="CBX94360.1"/>
    <property type="molecule type" value="Genomic_DNA"/>
</dbReference>
<dbReference type="InParanoid" id="E4ZSI0"/>
<proteinExistence type="predicted"/>
<dbReference type="GeneID" id="13291004"/>
<dbReference type="PANTHER" id="PTHR36587:SF2">
    <property type="entry name" value="EXPRESSION SITE-ASSOCIATED GENE 3 (ESAG3)-LIKE PROTEIN"/>
    <property type="match status" value="1"/>
</dbReference>
<dbReference type="eggNOG" id="ENOG502SKSW">
    <property type="taxonomic scope" value="Eukaryota"/>
</dbReference>
<evidence type="ECO:0000313" key="3">
    <source>
        <dbReference type="Proteomes" id="UP000002668"/>
    </source>
</evidence>
<sequence length="738" mass="84676">MIGVFLTLTAMKNREVLSLEYRTLSAQYLWRPYLPNLPSIVHSPFKNPSNTTLEIESGIVHHVPPRLKKTTPNFHLLLPSERETHGFCKTTLSAMLLDYPPPTTINLMDDLQSDTQWELNTLNSTLNYLSNTRLVRDEDLVLIVDGQQSWFQLPSDVLITQYKRLLEDANWRLLARYGFNADGYQKFNQTIVFGAEKICVGDDMACRYVPHSILPDTMYGEEHGHRIADMPATFINSKMVMGPAKDLRLLYEAALTKFMAGRTQSQTVQSVFATILGEQQLRRDAVDPKPATGKLKDFFLNSKKVVSSQQAAAKLHDGTQHEFSIGLDYLHILFQPLLYCIEDELVAVRHDNSTDLSIHRHPGSVYQRLSLPAALNGMHPPFWRPDLFKNNPSPNEKAAYVNPLEFEEDLDRLPSRKTSWHRVRLVQNTYTGAVPAILLNNNPLYSGAERPPTANITWEDLWFSPYKRALLRNYFRTPQSPTGYHNSLVGGDRAWDMRGGRGGVWKASTATWSPWGEADGVCGTLSQLKEVFDDGRGVWMHEKEVTNEEDRLQWEKEVSENTRMREEKWQKHLQEDQEEVMRKEDAELKKNESLEAELKQLQAGSDQDRHAEDEVRAEDEIEEPEDEVKTDEGIEKPKDLAKFEEKDQDADQDAIKATKTLEDFLSSLSDEERAEAERQRHAADEAVARRKSEEERQKKKAETDDESEEKMGMKDEAEKDEDKQTQTGKKKATRRWVS</sequence>
<gene>
    <name evidence="2" type="ORF">LEMA_P121240.1</name>
</gene>
<evidence type="ECO:0000256" key="1">
    <source>
        <dbReference type="SAM" id="MobiDB-lite"/>
    </source>
</evidence>
<name>E4ZSI0_LEPMJ</name>
<keyword evidence="3" id="KW-1185">Reference proteome</keyword>
<dbReference type="PANTHER" id="PTHR36587">
    <property type="entry name" value="EXPRESSION SITE-ASSOCIATED GENE 3 (ESAG3)-LIKE PROTEIN"/>
    <property type="match status" value="1"/>
</dbReference>
<dbReference type="OMA" id="RGVWMHE"/>
<dbReference type="HOGENOM" id="CLU_020425_0_0_1"/>
<evidence type="ECO:0000313" key="2">
    <source>
        <dbReference type="EMBL" id="CBX94360.1"/>
    </source>
</evidence>
<dbReference type="STRING" id="985895.E4ZSI0"/>
<feature type="compositionally biased region" description="Basic and acidic residues" evidence="1">
    <location>
        <begin position="709"/>
        <end position="724"/>
    </location>
</feature>
<dbReference type="VEuPathDB" id="FungiDB:LEMA_P121240.1"/>
<organism evidence="3">
    <name type="scientific">Leptosphaeria maculans (strain JN3 / isolate v23.1.3 / race Av1-4-5-6-7-8)</name>
    <name type="common">Blackleg fungus</name>
    <name type="synonym">Phoma lingam</name>
    <dbReference type="NCBI Taxonomy" id="985895"/>
    <lineage>
        <taxon>Eukaryota</taxon>
        <taxon>Fungi</taxon>
        <taxon>Dikarya</taxon>
        <taxon>Ascomycota</taxon>
        <taxon>Pezizomycotina</taxon>
        <taxon>Dothideomycetes</taxon>
        <taxon>Pleosporomycetidae</taxon>
        <taxon>Pleosporales</taxon>
        <taxon>Pleosporineae</taxon>
        <taxon>Leptosphaeriaceae</taxon>
        <taxon>Plenodomus</taxon>
        <taxon>Plenodomus lingam/Leptosphaeria maculans species complex</taxon>
    </lineage>
</organism>
<reference evidence="3" key="1">
    <citation type="journal article" date="2011" name="Nat. Commun.">
        <title>Effector diversification within compartments of the Leptosphaeria maculans genome affected by Repeat-Induced Point mutations.</title>
        <authorList>
            <person name="Rouxel T."/>
            <person name="Grandaubert J."/>
            <person name="Hane J.K."/>
            <person name="Hoede C."/>
            <person name="van de Wouw A.P."/>
            <person name="Couloux A."/>
            <person name="Dominguez V."/>
            <person name="Anthouard V."/>
            <person name="Bally P."/>
            <person name="Bourras S."/>
            <person name="Cozijnsen A.J."/>
            <person name="Ciuffetti L.M."/>
            <person name="Degrave A."/>
            <person name="Dilmaghani A."/>
            <person name="Duret L."/>
            <person name="Fudal I."/>
            <person name="Goodwin S.B."/>
            <person name="Gout L."/>
            <person name="Glaser N."/>
            <person name="Linglin J."/>
            <person name="Kema G.H.J."/>
            <person name="Lapalu N."/>
            <person name="Lawrence C.B."/>
            <person name="May K."/>
            <person name="Meyer M."/>
            <person name="Ollivier B."/>
            <person name="Poulain J."/>
            <person name="Schoch C.L."/>
            <person name="Simon A."/>
            <person name="Spatafora J.W."/>
            <person name="Stachowiak A."/>
            <person name="Turgeon B.G."/>
            <person name="Tyler B.M."/>
            <person name="Vincent D."/>
            <person name="Weissenbach J."/>
            <person name="Amselem J."/>
            <person name="Quesneville H."/>
            <person name="Oliver R.P."/>
            <person name="Wincker P."/>
            <person name="Balesdent M.-H."/>
            <person name="Howlett B.J."/>
        </authorList>
    </citation>
    <scope>NUCLEOTIDE SEQUENCE [LARGE SCALE GENOMIC DNA]</scope>
    <source>
        <strain evidence="3">JN3 / isolate v23.1.3 / race Av1-4-5-6-7-8</strain>
    </source>
</reference>
<dbReference type="OrthoDB" id="422736at2759"/>
<feature type="compositionally biased region" description="Acidic residues" evidence="1">
    <location>
        <begin position="615"/>
        <end position="629"/>
    </location>
</feature>
<protein>
    <submittedName>
        <fullName evidence="2">Uncharacterized protein</fullName>
    </submittedName>
</protein>
<dbReference type="Proteomes" id="UP000002668">
    <property type="component" value="Genome"/>
</dbReference>
<dbReference type="CDD" id="cd22997">
    <property type="entry name" value="GT_LH"/>
    <property type="match status" value="1"/>
</dbReference>
<feature type="compositionally biased region" description="Basic and acidic residues" evidence="1">
    <location>
        <begin position="675"/>
        <end position="702"/>
    </location>
</feature>
<feature type="region of interest" description="Disordered" evidence="1">
    <location>
        <begin position="600"/>
        <end position="738"/>
    </location>
</feature>